<evidence type="ECO:0000256" key="1">
    <source>
        <dbReference type="SAM" id="Phobius"/>
    </source>
</evidence>
<dbReference type="PANTHER" id="PTHR10796:SF92">
    <property type="entry name" value="PATCHED-RELATED, ISOFORM A"/>
    <property type="match status" value="1"/>
</dbReference>
<proteinExistence type="predicted"/>
<dbReference type="SUPFAM" id="SSF82866">
    <property type="entry name" value="Multidrug efflux transporter AcrB transmembrane domain"/>
    <property type="match status" value="1"/>
</dbReference>
<dbReference type="GO" id="GO:0006897">
    <property type="term" value="P:endocytosis"/>
    <property type="evidence" value="ECO:0007669"/>
    <property type="project" value="TreeGrafter"/>
</dbReference>
<reference evidence="3" key="1">
    <citation type="submission" date="2022-11" db="UniProtKB">
        <authorList>
            <consortium name="WormBaseParasite"/>
        </authorList>
    </citation>
    <scope>IDENTIFICATION</scope>
</reference>
<keyword evidence="1" id="KW-0812">Transmembrane</keyword>
<dbReference type="Proteomes" id="UP000887577">
    <property type="component" value="Unplaced"/>
</dbReference>
<keyword evidence="2" id="KW-1185">Reference proteome</keyword>
<dbReference type="InterPro" id="IPR051697">
    <property type="entry name" value="Patched_domain-protein"/>
</dbReference>
<dbReference type="WBParaSite" id="PSU_v2.g3778.t1">
    <property type="protein sequence ID" value="PSU_v2.g3778.t1"/>
    <property type="gene ID" value="PSU_v2.g3778"/>
</dbReference>
<dbReference type="PANTHER" id="PTHR10796">
    <property type="entry name" value="PATCHED-RELATED"/>
    <property type="match status" value="1"/>
</dbReference>
<accession>A0A914Z0H9</accession>
<dbReference type="GO" id="GO:0018996">
    <property type="term" value="P:molting cycle, collagen and cuticulin-based cuticle"/>
    <property type="evidence" value="ECO:0007669"/>
    <property type="project" value="TreeGrafter"/>
</dbReference>
<dbReference type="GO" id="GO:0030659">
    <property type="term" value="C:cytoplasmic vesicle membrane"/>
    <property type="evidence" value="ECO:0007669"/>
    <property type="project" value="TreeGrafter"/>
</dbReference>
<feature type="transmembrane region" description="Helical" evidence="1">
    <location>
        <begin position="45"/>
        <end position="71"/>
    </location>
</feature>
<protein>
    <submittedName>
        <fullName evidence="3">Uncharacterized protein</fullName>
    </submittedName>
</protein>
<name>A0A914Z0H9_9BILA</name>
<evidence type="ECO:0000313" key="3">
    <source>
        <dbReference type="WBParaSite" id="PSU_v2.g3778.t1"/>
    </source>
</evidence>
<keyword evidence="1" id="KW-0472">Membrane</keyword>
<organism evidence="2 3">
    <name type="scientific">Panagrolaimus superbus</name>
    <dbReference type="NCBI Taxonomy" id="310955"/>
    <lineage>
        <taxon>Eukaryota</taxon>
        <taxon>Metazoa</taxon>
        <taxon>Ecdysozoa</taxon>
        <taxon>Nematoda</taxon>
        <taxon>Chromadorea</taxon>
        <taxon>Rhabditida</taxon>
        <taxon>Tylenchina</taxon>
        <taxon>Panagrolaimomorpha</taxon>
        <taxon>Panagrolaimoidea</taxon>
        <taxon>Panagrolaimidae</taxon>
        <taxon>Panagrolaimus</taxon>
    </lineage>
</organism>
<dbReference type="AlphaFoldDB" id="A0A914Z0H9"/>
<keyword evidence="1" id="KW-1133">Transmembrane helix</keyword>
<dbReference type="GO" id="GO:0005886">
    <property type="term" value="C:plasma membrane"/>
    <property type="evidence" value="ECO:0007669"/>
    <property type="project" value="TreeGrafter"/>
</dbReference>
<feature type="transmembrane region" description="Helical" evidence="1">
    <location>
        <begin position="77"/>
        <end position="100"/>
    </location>
</feature>
<evidence type="ECO:0000313" key="2">
    <source>
        <dbReference type="Proteomes" id="UP000887577"/>
    </source>
</evidence>
<dbReference type="Gene3D" id="1.20.1640.10">
    <property type="entry name" value="Multidrug efflux transporter AcrB transmembrane domain"/>
    <property type="match status" value="1"/>
</dbReference>
<sequence length="143" mass="16149">MMAAVIMSIGFSVDIPAHIAFHYYRTGVTTSNENTTVKARLKHTLAAVVIQAGVSTCLCVSSLLMVPIYMGEVFVKTMFLCIILGLIHGLFIMPAIFNLYQKFRNNCFRRRRREKEMKNVTLKGVTFFEDLENPKRTNVVAPA</sequence>